<reference evidence="3" key="1">
    <citation type="journal article" date="2020" name="Stud. Mycol.">
        <title>101 Dothideomycetes genomes: a test case for predicting lifestyles and emergence of pathogens.</title>
        <authorList>
            <person name="Haridas S."/>
            <person name="Albert R."/>
            <person name="Binder M."/>
            <person name="Bloem J."/>
            <person name="Labutti K."/>
            <person name="Salamov A."/>
            <person name="Andreopoulos B."/>
            <person name="Baker S."/>
            <person name="Barry K."/>
            <person name="Bills G."/>
            <person name="Bluhm B."/>
            <person name="Cannon C."/>
            <person name="Castanera R."/>
            <person name="Culley D."/>
            <person name="Daum C."/>
            <person name="Ezra D."/>
            <person name="Gonzalez J."/>
            <person name="Henrissat B."/>
            <person name="Kuo A."/>
            <person name="Liang C."/>
            <person name="Lipzen A."/>
            <person name="Lutzoni F."/>
            <person name="Magnuson J."/>
            <person name="Mondo S."/>
            <person name="Nolan M."/>
            <person name="Ohm R."/>
            <person name="Pangilinan J."/>
            <person name="Park H.-J."/>
            <person name="Ramirez L."/>
            <person name="Alfaro M."/>
            <person name="Sun H."/>
            <person name="Tritt A."/>
            <person name="Yoshinaga Y."/>
            <person name="Zwiers L.-H."/>
            <person name="Turgeon B."/>
            <person name="Goodwin S."/>
            <person name="Spatafora J."/>
            <person name="Crous P."/>
            <person name="Grigoriev I."/>
        </authorList>
    </citation>
    <scope>NUCLEOTIDE SEQUENCE</scope>
    <source>
        <strain evidence="3">Tuck. ex Michener</strain>
    </source>
</reference>
<proteinExistence type="predicted"/>
<name>A0A6A6H4X3_VIRVR</name>
<evidence type="ECO:0000256" key="1">
    <source>
        <dbReference type="SAM" id="MobiDB-lite"/>
    </source>
</evidence>
<feature type="compositionally biased region" description="Polar residues" evidence="1">
    <location>
        <begin position="147"/>
        <end position="162"/>
    </location>
</feature>
<dbReference type="Proteomes" id="UP000800092">
    <property type="component" value="Unassembled WGS sequence"/>
</dbReference>
<evidence type="ECO:0000256" key="2">
    <source>
        <dbReference type="SAM" id="SignalP"/>
    </source>
</evidence>
<feature type="compositionally biased region" description="Low complexity" evidence="1">
    <location>
        <begin position="133"/>
        <end position="146"/>
    </location>
</feature>
<feature type="signal peptide" evidence="2">
    <location>
        <begin position="1"/>
        <end position="17"/>
    </location>
</feature>
<accession>A0A6A6H4X3</accession>
<protein>
    <submittedName>
        <fullName evidence="3">Uncharacterized protein</fullName>
    </submittedName>
</protein>
<sequence>MMLSLLGLFCCLFLVQALTRLYVLALAPPNDTVDNGGVGFGSNFTVASDMSSTVSTTSHTNALDAQILQSTKSPGIGGYIASGLAIQKPSTSSQTILSLSSSTPSTSSDPSLSGNADDIAYTTHYSTSQYSGNTSTTATTLNSSNARDSTASTTSRNLSQTRTSITRSAEMFQNSHHNSTKDHTLIATKTNTLNNTDCWAQWTSFWSQSLAATGEWVSVSGSFTTFVTSTTDLPWIVYSETLVYTLTTTLIDEGHSISTYVSL</sequence>
<evidence type="ECO:0000313" key="3">
    <source>
        <dbReference type="EMBL" id="KAF2232901.1"/>
    </source>
</evidence>
<organism evidence="3 4">
    <name type="scientific">Viridothelium virens</name>
    <name type="common">Speckled blister lichen</name>
    <name type="synonym">Trypethelium virens</name>
    <dbReference type="NCBI Taxonomy" id="1048519"/>
    <lineage>
        <taxon>Eukaryota</taxon>
        <taxon>Fungi</taxon>
        <taxon>Dikarya</taxon>
        <taxon>Ascomycota</taxon>
        <taxon>Pezizomycotina</taxon>
        <taxon>Dothideomycetes</taxon>
        <taxon>Dothideomycetes incertae sedis</taxon>
        <taxon>Trypetheliales</taxon>
        <taxon>Trypetheliaceae</taxon>
        <taxon>Viridothelium</taxon>
    </lineage>
</organism>
<feature type="chain" id="PRO_5025554501" evidence="2">
    <location>
        <begin position="18"/>
        <end position="263"/>
    </location>
</feature>
<feature type="region of interest" description="Disordered" evidence="1">
    <location>
        <begin position="128"/>
        <end position="162"/>
    </location>
</feature>
<dbReference type="AlphaFoldDB" id="A0A6A6H4X3"/>
<dbReference type="EMBL" id="ML991811">
    <property type="protein sequence ID" value="KAF2232901.1"/>
    <property type="molecule type" value="Genomic_DNA"/>
</dbReference>
<keyword evidence="4" id="KW-1185">Reference proteome</keyword>
<gene>
    <name evidence="3" type="ORF">EV356DRAFT_232821</name>
</gene>
<keyword evidence="2" id="KW-0732">Signal</keyword>
<evidence type="ECO:0000313" key="4">
    <source>
        <dbReference type="Proteomes" id="UP000800092"/>
    </source>
</evidence>